<evidence type="ECO:0000313" key="2">
    <source>
        <dbReference type="Proteomes" id="UP000005813"/>
    </source>
</evidence>
<dbReference type="Proteomes" id="UP000005813">
    <property type="component" value="Unassembled WGS sequence"/>
</dbReference>
<dbReference type="AlphaFoldDB" id="A0A828QV42"/>
<accession>A0A828QV42</accession>
<gene>
    <name evidence="1" type="ORF">HMPREF9400_0728</name>
</gene>
<comment type="caution">
    <text evidence="1">The sequence shown here is derived from an EMBL/GenBank/DDBJ whole genome shotgun (WGS) entry which is preliminary data.</text>
</comment>
<dbReference type="Gene3D" id="1.25.40.10">
    <property type="entry name" value="Tetratricopeptide repeat domain"/>
    <property type="match status" value="1"/>
</dbReference>
<evidence type="ECO:0000313" key="1">
    <source>
        <dbReference type="EMBL" id="EFU71994.1"/>
    </source>
</evidence>
<dbReference type="SUPFAM" id="SSF48452">
    <property type="entry name" value="TPR-like"/>
    <property type="match status" value="1"/>
</dbReference>
<organism evidence="1 2">
    <name type="scientific">Campylobacter upsaliensis JV21</name>
    <dbReference type="NCBI Taxonomy" id="888826"/>
    <lineage>
        <taxon>Bacteria</taxon>
        <taxon>Pseudomonadati</taxon>
        <taxon>Campylobacterota</taxon>
        <taxon>Epsilonproteobacteria</taxon>
        <taxon>Campylobacterales</taxon>
        <taxon>Campylobacteraceae</taxon>
        <taxon>Campylobacter</taxon>
    </lineage>
</organism>
<evidence type="ECO:0008006" key="3">
    <source>
        <dbReference type="Google" id="ProtNLM"/>
    </source>
</evidence>
<reference evidence="1 2" key="1">
    <citation type="submission" date="2010-12" db="EMBL/GenBank/DDBJ databases">
        <authorList>
            <person name="Muzny D."/>
            <person name="Qin X."/>
            <person name="Buhay C."/>
            <person name="Dugan-Rocha S."/>
            <person name="Ding Y."/>
            <person name="Chen G."/>
            <person name="Hawes A."/>
            <person name="Holder M."/>
            <person name="Jhangiani S."/>
            <person name="Johnson A."/>
            <person name="Khan Z."/>
            <person name="Li Z."/>
            <person name="Liu W."/>
            <person name="Liu X."/>
            <person name="Perez L."/>
            <person name="Shen H."/>
            <person name="Wang Q."/>
            <person name="Watt J."/>
            <person name="Xi L."/>
            <person name="Xin Y."/>
            <person name="Zhou J."/>
            <person name="Deng J."/>
            <person name="Jiang H."/>
            <person name="Liu Y."/>
            <person name="Qu J."/>
            <person name="Song X.-Z."/>
            <person name="Zhang L."/>
            <person name="Villasana D."/>
            <person name="Johnson A."/>
            <person name="Liu J."/>
            <person name="Liyanage D."/>
            <person name="Lorensuhewa L."/>
            <person name="Robinson T."/>
            <person name="Song A."/>
            <person name="Song B.-B."/>
            <person name="Dinh H."/>
            <person name="Thornton R."/>
            <person name="Coyle M."/>
            <person name="Francisco L."/>
            <person name="Jackson L."/>
            <person name="Javaid M."/>
            <person name="Korchina V."/>
            <person name="Kovar C."/>
            <person name="Mata R."/>
            <person name="Mathew T."/>
            <person name="Ngo R."/>
            <person name="Nguyen L."/>
            <person name="Nguyen N."/>
            <person name="Okwuonu G."/>
            <person name="Ongeri F."/>
            <person name="Pham C."/>
            <person name="Simmons D."/>
            <person name="Wilczek-Boney K."/>
            <person name="Hale W."/>
            <person name="Jakkamsetti A."/>
            <person name="Pham P."/>
            <person name="Ruth R."/>
            <person name="San Lucas F."/>
            <person name="Warren J."/>
            <person name="Zhang J."/>
            <person name="Zhao Z."/>
            <person name="Zhou C."/>
            <person name="Zhu D."/>
            <person name="Lee S."/>
            <person name="Bess C."/>
            <person name="Blankenburg K."/>
            <person name="Forbes L."/>
            <person name="Fu Q."/>
            <person name="Gubbala S."/>
            <person name="Hirani K."/>
            <person name="Jayaseelan J.C."/>
            <person name="Lara F."/>
            <person name="Munidasa M."/>
            <person name="Palculict T."/>
            <person name="Patil S."/>
            <person name="Pu L.-L."/>
            <person name="Saada N."/>
            <person name="Tang L."/>
            <person name="Weissenberger G."/>
            <person name="Zhu Y."/>
            <person name="Hemphill L."/>
            <person name="Shang Y."/>
            <person name="Youmans B."/>
            <person name="Ayvaz T."/>
            <person name="Ross M."/>
            <person name="Santibanez J."/>
            <person name="Aqrawi P."/>
            <person name="Gross S."/>
            <person name="Joshi V."/>
            <person name="Fowler G."/>
            <person name="Nazareth L."/>
            <person name="Reid J."/>
            <person name="Worley K."/>
            <person name="Petrosino J."/>
            <person name="Highlander S."/>
            <person name="Gibbs R."/>
        </authorList>
    </citation>
    <scope>NUCLEOTIDE SEQUENCE [LARGE SCALE GENOMIC DNA]</scope>
    <source>
        <strain evidence="1 2">JV21</strain>
    </source>
</reference>
<sequence>MNKIKLCAKIFQIFSRKMMKNTITEASIYEAQGLKNEALEIYKKILKNDPSNENAIVAIRRLSGLRSKNKDLNIQMLDFFLTMQSEEEINEFKRWLIKI</sequence>
<dbReference type="EMBL" id="AEPU01000017">
    <property type="protein sequence ID" value="EFU71994.1"/>
    <property type="molecule type" value="Genomic_DNA"/>
</dbReference>
<protein>
    <recommendedName>
        <fullName evidence="3">Tetratricopeptide repeat protein</fullName>
    </recommendedName>
</protein>
<dbReference type="InterPro" id="IPR011990">
    <property type="entry name" value="TPR-like_helical_dom_sf"/>
</dbReference>
<proteinExistence type="predicted"/>
<name>A0A828QV42_CAMUP</name>